<evidence type="ECO:0000259" key="5">
    <source>
        <dbReference type="Pfam" id="PF17162"/>
    </source>
</evidence>
<dbReference type="PANTHER" id="PTHR38478">
    <property type="entry name" value="PEPTIDASE M1A AND M12B"/>
    <property type="match status" value="1"/>
</dbReference>
<proteinExistence type="predicted"/>
<evidence type="ECO:0000259" key="3">
    <source>
        <dbReference type="Pfam" id="PF16313"/>
    </source>
</evidence>
<dbReference type="InterPro" id="IPR024079">
    <property type="entry name" value="MetalloPept_cat_dom_sf"/>
</dbReference>
<dbReference type="RefSeq" id="WP_166125117.1">
    <property type="nucleotide sequence ID" value="NZ_JAANOQ010000001.1"/>
</dbReference>
<dbReference type="Gene3D" id="3.40.390.10">
    <property type="entry name" value="Collagenase (Catalytic Domain)"/>
    <property type="match status" value="1"/>
</dbReference>
<keyword evidence="7" id="KW-1185">Reference proteome</keyword>
<dbReference type="EMBL" id="JACRUN010000001">
    <property type="protein sequence ID" value="MBC5833890.1"/>
    <property type="molecule type" value="Genomic_DNA"/>
</dbReference>
<feature type="compositionally biased region" description="Basic and acidic residues" evidence="1">
    <location>
        <begin position="39"/>
        <end position="51"/>
    </location>
</feature>
<dbReference type="Pfam" id="PF17162">
    <property type="entry name" value="DUF5118"/>
    <property type="match status" value="1"/>
</dbReference>
<dbReference type="Pfam" id="PF17148">
    <property type="entry name" value="DUF5117"/>
    <property type="match status" value="1"/>
</dbReference>
<dbReference type="PANTHER" id="PTHR38478:SF1">
    <property type="entry name" value="ZINC DEPENDENT METALLOPROTEASE DOMAIN LIPOPROTEIN"/>
    <property type="match status" value="1"/>
</dbReference>
<evidence type="ECO:0000313" key="7">
    <source>
        <dbReference type="Proteomes" id="UP000605990"/>
    </source>
</evidence>
<dbReference type="CDD" id="cd04276">
    <property type="entry name" value="ZnMc_MMP_like_2"/>
    <property type="match status" value="1"/>
</dbReference>
<sequence>MIKKSLQILFCFFLLTSAETFAQKKDKKNKKNLPPATAEAKKPDAKKEPKPYKKVIDSTAVTQKGLIDVHKVADKYLFEISESLIGKEIMTITRYSKTPAGGGIFGGEEVNRQVVRFEKGQNNTMILRSITYVIMTPDEDKPITKSVRNSNADPIIGIYDILAYKKDESGKENTASVIDMTTAFDSDLQTFSLNSISKQLLSIQAFQKDKSFIQFVKSFPINTEIRTTKTFTTVAPQISRNPTPKIGVDLPAGLDAGVVTMELNTSFILLPENPMRKRSFDKRVGYFANGYDVFEEDSQKAETDIFAVRWRLEPKNEEDAQRQKRGELIEPKKPIVYYLDPATPDKWKPFIKQGIDDWQVAFEFAGWKNAIRGEYWPENDPTMSLEDARFSVLRYFAAEIQNAYGPNVHDPRTGEIMESHIGWYHNIMSLLRDWYMIQTAAVDPKARNKKLDDKLMGELIRFVAAHEVGHTLGLRHNMGASNATPVEMLRNKDFQAKNGHTSSIMDYARFNYVAQPEDGVTDLFPRIGDYDKWAIKWGYSYFNDAKSEDAEKALLNEMTKEAYKNKRLQFGTETSPYDPRFQTEDLGDNSMKASEYGIKNLKRILPNLIEWSKEKGEDYSELEGLYNSLVGQFRRYMGHVTKNVGGIYENPKTYDMEGNEYEIVPSAIQNEAVAFLNEQLFKTPTWLLDQNVLAKINPDNGVELMRGIQDGTLSNLLSLDRMARLMETSSMNKANYSIDELMSDLKRGIFSELRTNTAIDVYRRNLQKAFVSKLIDAISLDKSAVANFNGRKIVIADTDLPSIARGHLIELRSQLKAANALATDRLSKFHIADLVARIDKALNPNR</sequence>
<feature type="domain" description="EcxA zinc-binding" evidence="3">
    <location>
        <begin position="449"/>
        <end position="755"/>
    </location>
</feature>
<feature type="chain" id="PRO_5047130345" evidence="2">
    <location>
        <begin position="23"/>
        <end position="846"/>
    </location>
</feature>
<evidence type="ECO:0000256" key="1">
    <source>
        <dbReference type="SAM" id="MobiDB-lite"/>
    </source>
</evidence>
<reference evidence="6 7" key="1">
    <citation type="submission" date="2020-08" db="EMBL/GenBank/DDBJ databases">
        <title>Description of novel Flavobacterium F-408 isolate.</title>
        <authorList>
            <person name="Saticioglu I.B."/>
            <person name="Duman M."/>
            <person name="Altun S."/>
        </authorList>
    </citation>
    <scope>NUCLEOTIDE SEQUENCE [LARGE SCALE GENOMIC DNA]</scope>
    <source>
        <strain evidence="6 7">F-408</strain>
    </source>
</reference>
<comment type="caution">
    <text evidence="6">The sequence shown here is derived from an EMBL/GenBank/DDBJ whole genome shotgun (WGS) entry which is preliminary data.</text>
</comment>
<feature type="signal peptide" evidence="2">
    <location>
        <begin position="1"/>
        <end position="22"/>
    </location>
</feature>
<evidence type="ECO:0000259" key="4">
    <source>
        <dbReference type="Pfam" id="PF17148"/>
    </source>
</evidence>
<dbReference type="GO" id="GO:0008237">
    <property type="term" value="F:metallopeptidase activity"/>
    <property type="evidence" value="ECO:0007669"/>
    <property type="project" value="UniProtKB-KW"/>
</dbReference>
<keyword evidence="6" id="KW-0482">Metalloprotease</keyword>
<keyword evidence="6" id="KW-0645">Protease</keyword>
<dbReference type="SUPFAM" id="SSF55486">
    <property type="entry name" value="Metalloproteases ('zincins'), catalytic domain"/>
    <property type="match status" value="1"/>
</dbReference>
<evidence type="ECO:0000256" key="2">
    <source>
        <dbReference type="SAM" id="SignalP"/>
    </source>
</evidence>
<feature type="domain" description="DUF5118" evidence="5">
    <location>
        <begin position="49"/>
        <end position="98"/>
    </location>
</feature>
<accession>A0ABR7IVV3</accession>
<protein>
    <submittedName>
        <fullName evidence="6">Zinc-dependent metalloprotease</fullName>
    </submittedName>
</protein>
<keyword evidence="2" id="KW-0732">Signal</keyword>
<dbReference type="InterPro" id="IPR034032">
    <property type="entry name" value="Zn_MMP-like_bac"/>
</dbReference>
<keyword evidence="6" id="KW-0378">Hydrolase</keyword>
<dbReference type="InterPro" id="IPR033428">
    <property type="entry name" value="DUF5118"/>
</dbReference>
<dbReference type="Proteomes" id="UP000605990">
    <property type="component" value="Unassembled WGS sequence"/>
</dbReference>
<gene>
    <name evidence="6" type="ORF">H8R27_03245</name>
</gene>
<feature type="domain" description="DUF5117" evidence="4">
    <location>
        <begin position="107"/>
        <end position="315"/>
    </location>
</feature>
<name>A0ABR7IVV3_9FLAO</name>
<dbReference type="InterPro" id="IPR033413">
    <property type="entry name" value="DUF5117"/>
</dbReference>
<feature type="region of interest" description="Disordered" evidence="1">
    <location>
        <begin position="25"/>
        <end position="51"/>
    </location>
</feature>
<dbReference type="InterPro" id="IPR032534">
    <property type="entry name" value="EcxA_zinc-bd"/>
</dbReference>
<organism evidence="6 7">
    <name type="scientific">Flavobacterium bernardetii</name>
    <dbReference type="NCBI Taxonomy" id="2813823"/>
    <lineage>
        <taxon>Bacteria</taxon>
        <taxon>Pseudomonadati</taxon>
        <taxon>Bacteroidota</taxon>
        <taxon>Flavobacteriia</taxon>
        <taxon>Flavobacteriales</taxon>
        <taxon>Flavobacteriaceae</taxon>
        <taxon>Flavobacterium</taxon>
    </lineage>
</organism>
<dbReference type="Pfam" id="PF16313">
    <property type="entry name" value="DUF4953"/>
    <property type="match status" value="1"/>
</dbReference>
<evidence type="ECO:0000313" key="6">
    <source>
        <dbReference type="EMBL" id="MBC5833890.1"/>
    </source>
</evidence>